<evidence type="ECO:0000256" key="2">
    <source>
        <dbReference type="ARBA" id="ARBA00022692"/>
    </source>
</evidence>
<dbReference type="PANTHER" id="PTHR36985:SF1">
    <property type="entry name" value="TRANSLOCATION AND ASSEMBLY MODULE SUBUNIT TAMB"/>
    <property type="match status" value="1"/>
</dbReference>
<organism evidence="7 8">
    <name type="scientific">Pseudoxanthomonas putridarboris</name>
    <dbReference type="NCBI Taxonomy" id="752605"/>
    <lineage>
        <taxon>Bacteria</taxon>
        <taxon>Pseudomonadati</taxon>
        <taxon>Pseudomonadota</taxon>
        <taxon>Gammaproteobacteria</taxon>
        <taxon>Lysobacterales</taxon>
        <taxon>Lysobacteraceae</taxon>
        <taxon>Pseudoxanthomonas</taxon>
    </lineage>
</organism>
<accession>A0ABU9J3M6</accession>
<evidence type="ECO:0000256" key="4">
    <source>
        <dbReference type="ARBA" id="ARBA00023136"/>
    </source>
</evidence>
<evidence type="ECO:0000256" key="3">
    <source>
        <dbReference type="ARBA" id="ARBA00022989"/>
    </source>
</evidence>
<evidence type="ECO:0000313" key="7">
    <source>
        <dbReference type="EMBL" id="MEL1265859.1"/>
    </source>
</evidence>
<sequence>MSRPRDDLTPEQREARIAELRARRRARLRVLAIRSAIGAAVLAVLLCIGLYWLLQTVAGRDVLLAQVIARMPANASLTWEEVDGPVAGPLTLRGVDFRWDDIRFTAREVYLDPDLRPLLGKRLRLDVLKIAGATLDMPKSDEPFELPHWPGSLPQIEMPLSIQADRLEIDGLAIRQSGQPVIDIARARGGIDIGNGYFHAEDLSVGSDRGQFHVHGGYAPRNGYLTNLVATGVFPAGSGRTPARLGLVARGNRAQMSVGIAGAAPAPLRATLSLSGEQKPTWNFAAKTEALDLSLLGVMEDSTPVAFDLTAKGAGGAAELQGNARQGELALVIDPSRARIDDEVLTVEPLAVRLFDGIVTLRGRADFTVPENPDFRFAVNARNLRWGTEAESMIGADGDFGFAGKLEAWAAIGKATLTRDGESAVLDFDGRGDSERVRLEKLQVRMPTGTLDATGQVGWAPTLQWDIATTLAGFDPGYFLAGWKGDISGRLASKGMQREDGRFQGTLDVPKLEGRLRDRPLDAKGRFSLDGTQGEGTLALTLGGSRVEAEGKVGDTLDVDARLQPLRLNDLLPDGSGSLAGTLKLTGARDAPNVDADLSGDHLQWRDWSAESLGLRGRLPWRNGSGEIALRGTAVNVGMVLDSVRVDARGAVEDLRLDGDARNAMGAVALSGSAQKRGPNWQGTLDALRVAPAKGEAWTLRQPARYAQNGNAWTLSEACLAPGIGGELCASADWPRQGLKVRGEALTLALVQPWLPPNNGRPLALRGEFTLDASLRPAGNAWQGEVHLASLDGGVRMGSASRGEIIHYDNFTFDADFTPQRIQARLGTGFKGDGYVDATFNTGWDEFAPLRGDLYFHNSRLFWLELFSPDLVRPRGKLAGHIGLAGTRGKPLLSGEATLTEFSGELPSLGIALTDGSADLVALSDGSARIDGSMRSTSATGGSEPGGVLHVTGSLGWDNDDVPLQFRVRGDNILASDTTKLRAVVSPDVQVGFADNTIQVRGAVGIPSATIDVERLSDGVSTSEDVVVLDPADPERAPSSRLDLDLALNVGDGVNLKGYGLEGTLAGTLRVRSRPGQEMAATGRLDVDGRYEAYGQKLRITRGELTWSNNAVSDPRINIRAEREVVSAGVTAGIDVTGRASQPRARVWSNPETSESEALAYLVLGRSLTTASSDESRQINAASSALSAGAGLLASQLGAQLGLDDAGVLESRTLGGSVFGVGKYLSPKLYVSYGVSMVGSGSAVTLKYLLRKGFDIEIESSTIESRGSINWRREK</sequence>
<evidence type="ECO:0000259" key="6">
    <source>
        <dbReference type="Pfam" id="PF04357"/>
    </source>
</evidence>
<feature type="domain" description="Translocation and assembly module TamB C-terminal" evidence="6">
    <location>
        <begin position="945"/>
        <end position="1274"/>
    </location>
</feature>
<feature type="transmembrane region" description="Helical" evidence="5">
    <location>
        <begin position="31"/>
        <end position="54"/>
    </location>
</feature>
<keyword evidence="4 5" id="KW-0472">Membrane</keyword>
<keyword evidence="2 5" id="KW-0812">Transmembrane</keyword>
<evidence type="ECO:0000313" key="8">
    <source>
        <dbReference type="Proteomes" id="UP001459204"/>
    </source>
</evidence>
<dbReference type="Proteomes" id="UP001459204">
    <property type="component" value="Unassembled WGS sequence"/>
</dbReference>
<name>A0ABU9J3M6_9GAMM</name>
<reference evidence="7 8" key="1">
    <citation type="submission" date="2024-04" db="EMBL/GenBank/DDBJ databases">
        <title>Draft genome sequence of Pseudoxanthomonas putridarboris WD12.</title>
        <authorList>
            <person name="Oh J."/>
        </authorList>
    </citation>
    <scope>NUCLEOTIDE SEQUENCE [LARGE SCALE GENOMIC DNA]</scope>
    <source>
        <strain evidence="7 8">WD12</strain>
    </source>
</reference>
<keyword evidence="3 5" id="KW-1133">Transmembrane helix</keyword>
<keyword evidence="8" id="KW-1185">Reference proteome</keyword>
<dbReference type="PANTHER" id="PTHR36985">
    <property type="entry name" value="TRANSLOCATION AND ASSEMBLY MODULE SUBUNIT TAMB"/>
    <property type="match status" value="1"/>
</dbReference>
<dbReference type="EMBL" id="JBBWWT010000009">
    <property type="protein sequence ID" value="MEL1265859.1"/>
    <property type="molecule type" value="Genomic_DNA"/>
</dbReference>
<proteinExistence type="predicted"/>
<evidence type="ECO:0000256" key="5">
    <source>
        <dbReference type="SAM" id="Phobius"/>
    </source>
</evidence>
<evidence type="ECO:0000256" key="1">
    <source>
        <dbReference type="ARBA" id="ARBA00004167"/>
    </source>
</evidence>
<dbReference type="InterPro" id="IPR007452">
    <property type="entry name" value="TamB_C"/>
</dbReference>
<comment type="subcellular location">
    <subcellularLocation>
        <location evidence="1">Membrane</location>
        <topology evidence="1">Single-pass membrane protein</topology>
    </subcellularLocation>
</comment>
<gene>
    <name evidence="7" type="ORF">AAD027_16000</name>
</gene>
<protein>
    <submittedName>
        <fullName evidence="7">Translocation/assembly module TamB domain-containing protein</fullName>
    </submittedName>
</protein>
<comment type="caution">
    <text evidence="7">The sequence shown here is derived from an EMBL/GenBank/DDBJ whole genome shotgun (WGS) entry which is preliminary data.</text>
</comment>
<dbReference type="Pfam" id="PF04357">
    <property type="entry name" value="TamB"/>
    <property type="match status" value="1"/>
</dbReference>